<dbReference type="RefSeq" id="WP_144893159.1">
    <property type="nucleotide sequence ID" value="NZ_CP042218.1"/>
</dbReference>
<protein>
    <submittedName>
        <fullName evidence="2">Type II secretion system protein</fullName>
    </submittedName>
</protein>
<keyword evidence="3" id="KW-1185">Reference proteome</keyword>
<gene>
    <name evidence="2" type="ORF">FPZ22_11660</name>
</gene>
<dbReference type="OrthoDB" id="6035973at2"/>
<dbReference type="Proteomes" id="UP000316584">
    <property type="component" value="Chromosome"/>
</dbReference>
<sequence length="364" mass="38466">MNLRRDRQRGFSLVELAVALSIAALLGVLAFSLLPLGNQVLDADRQQQELARAEQALLGHMRSHGHLPSADVNGDGRADGATVGWLPVSDLGLPSRMRLHYQVEPGLISGLPDDLFDPVLPPSDQPSAVGNGLDLCMRLLLNQRVGITTAGLGLPVAYYLGHSGVAGHRLIEAGAQWQPTAQSLPGSADAPTALATVAAGPGELAARLSCPDRLARAQGSAQATYAAHSALRMTEFNRRFREFDILIAQTIRDQAKAGRDLAAYALAESITNQAIAITMLASGWPPDGATMTAGAKQLAKSVLSIAQAIKGLVDAQATYDDALSGVADAEHRHKLVTTFRDRVRALHENARDTTIALDRAGLAP</sequence>
<keyword evidence="1" id="KW-0472">Membrane</keyword>
<dbReference type="AlphaFoldDB" id="A0A518N6A1"/>
<dbReference type="InterPro" id="IPR012902">
    <property type="entry name" value="N_methyl_site"/>
</dbReference>
<evidence type="ECO:0000256" key="1">
    <source>
        <dbReference type="SAM" id="Phobius"/>
    </source>
</evidence>
<evidence type="ECO:0000313" key="3">
    <source>
        <dbReference type="Proteomes" id="UP000316584"/>
    </source>
</evidence>
<evidence type="ECO:0000313" key="2">
    <source>
        <dbReference type="EMBL" id="QDW67455.1"/>
    </source>
</evidence>
<dbReference type="NCBIfam" id="TIGR02532">
    <property type="entry name" value="IV_pilin_GFxxxE"/>
    <property type="match status" value="1"/>
</dbReference>
<keyword evidence="1" id="KW-0812">Transmembrane</keyword>
<dbReference type="EMBL" id="CP042218">
    <property type="protein sequence ID" value="QDW67455.1"/>
    <property type="molecule type" value="Genomic_DNA"/>
</dbReference>
<organism evidence="2 3">
    <name type="scientific">Luteimonas granuli</name>
    <dbReference type="NCBI Taxonomy" id="1176533"/>
    <lineage>
        <taxon>Bacteria</taxon>
        <taxon>Pseudomonadati</taxon>
        <taxon>Pseudomonadota</taxon>
        <taxon>Gammaproteobacteria</taxon>
        <taxon>Lysobacterales</taxon>
        <taxon>Lysobacteraceae</taxon>
        <taxon>Luteimonas</taxon>
    </lineage>
</organism>
<dbReference type="PROSITE" id="PS00409">
    <property type="entry name" value="PROKAR_NTER_METHYL"/>
    <property type="match status" value="1"/>
</dbReference>
<accession>A0A518N6A1</accession>
<keyword evidence="1" id="KW-1133">Transmembrane helix</keyword>
<feature type="transmembrane region" description="Helical" evidence="1">
    <location>
        <begin position="12"/>
        <end position="34"/>
    </location>
</feature>
<dbReference type="Pfam" id="PF07963">
    <property type="entry name" value="N_methyl"/>
    <property type="match status" value="1"/>
</dbReference>
<dbReference type="KEGG" id="lug:FPZ22_11660"/>
<proteinExistence type="predicted"/>
<reference evidence="2 3" key="1">
    <citation type="submission" date="2019-07" db="EMBL/GenBank/DDBJ databases">
        <title>Full genome sequence of Luteimonas sp. Gr-4.</title>
        <authorList>
            <person name="Im W.-T."/>
        </authorList>
    </citation>
    <scope>NUCLEOTIDE SEQUENCE [LARGE SCALE GENOMIC DNA]</scope>
    <source>
        <strain evidence="2 3">Gr-4</strain>
    </source>
</reference>
<name>A0A518N6A1_9GAMM</name>